<dbReference type="InterPro" id="IPR023389">
    <property type="entry name" value="DOPA-like_sf"/>
</dbReference>
<accession>A0A9P8PIW4</accession>
<dbReference type="EMBL" id="JAEUBF010001053">
    <property type="protein sequence ID" value="KAH3673123.1"/>
    <property type="molecule type" value="Genomic_DNA"/>
</dbReference>
<dbReference type="SUPFAM" id="SSF143410">
    <property type="entry name" value="DOPA-like"/>
    <property type="match status" value="1"/>
</dbReference>
<keyword evidence="2" id="KW-1185">Reference proteome</keyword>
<proteinExistence type="predicted"/>
<name>A0A9P8PIW4_9ASCO</name>
<protein>
    <recommendedName>
        <fullName evidence="3">DOPA 4,5-dioxygenase</fullName>
    </recommendedName>
</protein>
<dbReference type="Gene3D" id="3.30.70.1240">
    <property type="entry name" value="DOPA-like domains"/>
    <property type="match status" value="1"/>
</dbReference>
<dbReference type="AlphaFoldDB" id="A0A9P8PIW4"/>
<organism evidence="1 2">
    <name type="scientific">Wickerhamomyces mucosus</name>
    <dbReference type="NCBI Taxonomy" id="1378264"/>
    <lineage>
        <taxon>Eukaryota</taxon>
        <taxon>Fungi</taxon>
        <taxon>Dikarya</taxon>
        <taxon>Ascomycota</taxon>
        <taxon>Saccharomycotina</taxon>
        <taxon>Saccharomycetes</taxon>
        <taxon>Phaffomycetales</taxon>
        <taxon>Wickerhamomycetaceae</taxon>
        <taxon>Wickerhamomyces</taxon>
    </lineage>
</organism>
<dbReference type="PANTHER" id="PTHR36423">
    <property type="entry name" value="AFR070WP"/>
    <property type="match status" value="1"/>
</dbReference>
<evidence type="ECO:0000313" key="2">
    <source>
        <dbReference type="Proteomes" id="UP000769528"/>
    </source>
</evidence>
<sequence length="183" mass="21701">MSIKTPEFFQPIQSYDFHIYYYSNYAPSRQEAIQFKNKIFENFQKEIDDDILIVKVQRNERISGPHIVSFFEVDIEDPSLFIKFFSFSQLHHGNLNILVHPNSGDPFKDHIDFPAWIGNKLPLISKPLTYAKGYPEFGFPNRELIKDGFYDIEERWKKSIMVRLLNKAPENDLWSDESYRIAK</sequence>
<reference evidence="1" key="2">
    <citation type="submission" date="2021-01" db="EMBL/GenBank/DDBJ databases">
        <authorList>
            <person name="Schikora-Tamarit M.A."/>
        </authorList>
    </citation>
    <scope>NUCLEOTIDE SEQUENCE</scope>
    <source>
        <strain evidence="1">CBS6341</strain>
    </source>
</reference>
<evidence type="ECO:0000313" key="1">
    <source>
        <dbReference type="EMBL" id="KAH3673123.1"/>
    </source>
</evidence>
<gene>
    <name evidence="1" type="ORF">WICMUC_003879</name>
</gene>
<dbReference type="Pfam" id="PF08883">
    <property type="entry name" value="DOPA_dioxygen"/>
    <property type="match status" value="1"/>
</dbReference>
<dbReference type="PANTHER" id="PTHR36423:SF2">
    <property type="entry name" value="AFR070WP"/>
    <property type="match status" value="1"/>
</dbReference>
<dbReference type="InterPro" id="IPR014980">
    <property type="entry name" value="DOPA_dioxygen"/>
</dbReference>
<reference evidence="1" key="1">
    <citation type="journal article" date="2021" name="Open Biol.">
        <title>Shared evolutionary footprints suggest mitochondrial oxidative damage underlies multiple complex I losses in fungi.</title>
        <authorList>
            <person name="Schikora-Tamarit M.A."/>
            <person name="Marcet-Houben M."/>
            <person name="Nosek J."/>
            <person name="Gabaldon T."/>
        </authorList>
    </citation>
    <scope>NUCLEOTIDE SEQUENCE</scope>
    <source>
        <strain evidence="1">CBS6341</strain>
    </source>
</reference>
<dbReference type="OrthoDB" id="9970095at2759"/>
<dbReference type="Proteomes" id="UP000769528">
    <property type="component" value="Unassembled WGS sequence"/>
</dbReference>
<evidence type="ECO:0008006" key="3">
    <source>
        <dbReference type="Google" id="ProtNLM"/>
    </source>
</evidence>
<comment type="caution">
    <text evidence="1">The sequence shown here is derived from an EMBL/GenBank/DDBJ whole genome shotgun (WGS) entry which is preliminary data.</text>
</comment>